<evidence type="ECO:0000256" key="1">
    <source>
        <dbReference type="SAM" id="SignalP"/>
    </source>
</evidence>
<feature type="signal peptide" evidence="1">
    <location>
        <begin position="1"/>
        <end position="23"/>
    </location>
</feature>
<reference evidence="2" key="1">
    <citation type="journal article" date="2015" name="PLoS ONE">
        <title>An Insight into the Sialome of the Lone Star Tick, Amblyomma americanum, with a Glimpse on Its Time Dependent Gene Expression.</title>
        <authorList>
            <person name="Karim S."/>
            <person name="Ribeiro J.M."/>
        </authorList>
    </citation>
    <scope>NUCLEOTIDE SEQUENCE</scope>
    <source>
        <tissue evidence="2">Salivary gland</tissue>
    </source>
</reference>
<accession>A0A0C9S442</accession>
<proteinExistence type="evidence at transcript level"/>
<organism evidence="2">
    <name type="scientific">Amblyomma americanum</name>
    <name type="common">Lone star tick</name>
    <dbReference type="NCBI Taxonomy" id="6943"/>
    <lineage>
        <taxon>Eukaryota</taxon>
        <taxon>Metazoa</taxon>
        <taxon>Ecdysozoa</taxon>
        <taxon>Arthropoda</taxon>
        <taxon>Chelicerata</taxon>
        <taxon>Arachnida</taxon>
        <taxon>Acari</taxon>
        <taxon>Parasitiformes</taxon>
        <taxon>Ixodida</taxon>
        <taxon>Ixodoidea</taxon>
        <taxon>Ixodidae</taxon>
        <taxon>Amblyomminae</taxon>
        <taxon>Amblyomma</taxon>
    </lineage>
</organism>
<name>A0A0C9S442_AMBAM</name>
<keyword evidence="1" id="KW-0732">Signal</keyword>
<dbReference type="EMBL" id="GBZX01000776">
    <property type="protein sequence ID" value="JAG91964.1"/>
    <property type="molecule type" value="mRNA"/>
</dbReference>
<feature type="non-terminal residue" evidence="2">
    <location>
        <position position="122"/>
    </location>
</feature>
<evidence type="ECO:0000313" key="2">
    <source>
        <dbReference type="EMBL" id="JAG91964.1"/>
    </source>
</evidence>
<evidence type="ECO:0008006" key="3">
    <source>
        <dbReference type="Google" id="ProtNLM"/>
    </source>
</evidence>
<dbReference type="AlphaFoldDB" id="A0A0C9S442"/>
<feature type="chain" id="PRO_5002212766" description="Lipocalin" evidence="1">
    <location>
        <begin position="24"/>
        <end position="122"/>
    </location>
</feature>
<sequence length="122" mass="14322">MVETRIFSVLLFPFLLTAAFTNGKEEEEEQKPTADIEKFLKENRKIWVYNTTELSNITCRLDVYTNVTFDHAWFSRSFVNETRVDKKMIGKFLDWQGGVRPIEGKYDAMEINDTARPTDYPL</sequence>
<protein>
    <recommendedName>
        <fullName evidence="3">Lipocalin</fullName>
    </recommendedName>
</protein>